<keyword evidence="2" id="KW-1185">Reference proteome</keyword>
<protein>
    <submittedName>
        <fullName evidence="1">Uncharacterized protein</fullName>
    </submittedName>
</protein>
<sequence length="75" mass="8517">YKSKKNINAIVTIGHFTNLVGTYNVTTHPHSNNPQDLGSLMRFGKCLKISISYRNSNKDVSLDIITKRLTLFQYS</sequence>
<name>A0A371GSK0_MUCPR</name>
<dbReference type="Proteomes" id="UP000257109">
    <property type="component" value="Unassembled WGS sequence"/>
</dbReference>
<evidence type="ECO:0000313" key="2">
    <source>
        <dbReference type="Proteomes" id="UP000257109"/>
    </source>
</evidence>
<evidence type="ECO:0000313" key="1">
    <source>
        <dbReference type="EMBL" id="RDX93525.1"/>
    </source>
</evidence>
<dbReference type="EMBL" id="QJKJ01004596">
    <property type="protein sequence ID" value="RDX93525.1"/>
    <property type="molecule type" value="Genomic_DNA"/>
</dbReference>
<accession>A0A371GSK0</accession>
<organism evidence="1 2">
    <name type="scientific">Mucuna pruriens</name>
    <name type="common">Velvet bean</name>
    <name type="synonym">Dolichos pruriens</name>
    <dbReference type="NCBI Taxonomy" id="157652"/>
    <lineage>
        <taxon>Eukaryota</taxon>
        <taxon>Viridiplantae</taxon>
        <taxon>Streptophyta</taxon>
        <taxon>Embryophyta</taxon>
        <taxon>Tracheophyta</taxon>
        <taxon>Spermatophyta</taxon>
        <taxon>Magnoliopsida</taxon>
        <taxon>eudicotyledons</taxon>
        <taxon>Gunneridae</taxon>
        <taxon>Pentapetalae</taxon>
        <taxon>rosids</taxon>
        <taxon>fabids</taxon>
        <taxon>Fabales</taxon>
        <taxon>Fabaceae</taxon>
        <taxon>Papilionoideae</taxon>
        <taxon>50 kb inversion clade</taxon>
        <taxon>NPAAA clade</taxon>
        <taxon>indigoferoid/millettioid clade</taxon>
        <taxon>Phaseoleae</taxon>
        <taxon>Mucuna</taxon>
    </lineage>
</organism>
<dbReference type="AlphaFoldDB" id="A0A371GSK0"/>
<proteinExistence type="predicted"/>
<gene>
    <name evidence="1" type="ORF">CR513_24204</name>
</gene>
<reference evidence="1" key="1">
    <citation type="submission" date="2018-05" db="EMBL/GenBank/DDBJ databases">
        <title>Draft genome of Mucuna pruriens seed.</title>
        <authorList>
            <person name="Nnadi N.E."/>
            <person name="Vos R."/>
            <person name="Hasami M.H."/>
            <person name="Devisetty U.K."/>
            <person name="Aguiy J.C."/>
        </authorList>
    </citation>
    <scope>NUCLEOTIDE SEQUENCE [LARGE SCALE GENOMIC DNA]</scope>
    <source>
        <strain evidence="1">JCA_2017</strain>
    </source>
</reference>
<comment type="caution">
    <text evidence="1">The sequence shown here is derived from an EMBL/GenBank/DDBJ whole genome shotgun (WGS) entry which is preliminary data.</text>
</comment>
<feature type="non-terminal residue" evidence="1">
    <location>
        <position position="1"/>
    </location>
</feature>